<protein>
    <recommendedName>
        <fullName evidence="3">N-acetyltransferase domain-containing protein</fullName>
    </recommendedName>
</protein>
<dbReference type="EMBL" id="PYFT01000001">
    <property type="protein sequence ID" value="PSR54301.1"/>
    <property type="molecule type" value="Genomic_DNA"/>
</dbReference>
<organism evidence="4 5">
    <name type="scientific">Adhaeribacter arboris</name>
    <dbReference type="NCBI Taxonomy" id="2072846"/>
    <lineage>
        <taxon>Bacteria</taxon>
        <taxon>Pseudomonadati</taxon>
        <taxon>Bacteroidota</taxon>
        <taxon>Cytophagia</taxon>
        <taxon>Cytophagales</taxon>
        <taxon>Hymenobacteraceae</taxon>
        <taxon>Adhaeribacter</taxon>
    </lineage>
</organism>
<evidence type="ECO:0000313" key="4">
    <source>
        <dbReference type="EMBL" id="PSR54301.1"/>
    </source>
</evidence>
<proteinExistence type="predicted"/>
<dbReference type="GO" id="GO:0016747">
    <property type="term" value="F:acyltransferase activity, transferring groups other than amino-acyl groups"/>
    <property type="evidence" value="ECO:0007669"/>
    <property type="project" value="InterPro"/>
</dbReference>
<evidence type="ECO:0000313" key="5">
    <source>
        <dbReference type="Proteomes" id="UP000240357"/>
    </source>
</evidence>
<dbReference type="InterPro" id="IPR050832">
    <property type="entry name" value="Bact_Acetyltransf"/>
</dbReference>
<dbReference type="InterPro" id="IPR016181">
    <property type="entry name" value="Acyl_CoA_acyltransferase"/>
</dbReference>
<name>A0A2T2YFL3_9BACT</name>
<keyword evidence="5" id="KW-1185">Reference proteome</keyword>
<dbReference type="SUPFAM" id="SSF55729">
    <property type="entry name" value="Acyl-CoA N-acyltransferases (Nat)"/>
    <property type="match status" value="1"/>
</dbReference>
<dbReference type="Pfam" id="PF00583">
    <property type="entry name" value="Acetyltransf_1"/>
    <property type="match status" value="1"/>
</dbReference>
<accession>A0A2T2YFL3</accession>
<evidence type="ECO:0000256" key="1">
    <source>
        <dbReference type="ARBA" id="ARBA00022679"/>
    </source>
</evidence>
<dbReference type="CDD" id="cd04301">
    <property type="entry name" value="NAT_SF"/>
    <property type="match status" value="1"/>
</dbReference>
<dbReference type="AlphaFoldDB" id="A0A2T2YFL3"/>
<dbReference type="PROSITE" id="PS51186">
    <property type="entry name" value="GNAT"/>
    <property type="match status" value="1"/>
</dbReference>
<gene>
    <name evidence="4" type="ORF">AHMF7605_12610</name>
</gene>
<dbReference type="Proteomes" id="UP000240357">
    <property type="component" value="Unassembled WGS sequence"/>
</dbReference>
<evidence type="ECO:0000256" key="2">
    <source>
        <dbReference type="ARBA" id="ARBA00023315"/>
    </source>
</evidence>
<reference evidence="4 5" key="1">
    <citation type="submission" date="2018-03" db="EMBL/GenBank/DDBJ databases">
        <title>Adhaeribacter sp. HMF7605 Genome sequencing and assembly.</title>
        <authorList>
            <person name="Kang H."/>
            <person name="Kang J."/>
            <person name="Cha I."/>
            <person name="Kim H."/>
            <person name="Joh K."/>
        </authorList>
    </citation>
    <scope>NUCLEOTIDE SEQUENCE [LARGE SCALE GENOMIC DNA]</scope>
    <source>
        <strain evidence="4 5">HMF7605</strain>
    </source>
</reference>
<dbReference type="RefSeq" id="WP_106929851.1">
    <property type="nucleotide sequence ID" value="NZ_PYFT01000001.1"/>
</dbReference>
<dbReference type="Gene3D" id="3.40.630.30">
    <property type="match status" value="1"/>
</dbReference>
<evidence type="ECO:0000259" key="3">
    <source>
        <dbReference type="PROSITE" id="PS51186"/>
    </source>
</evidence>
<dbReference type="OrthoDB" id="1342666at2"/>
<feature type="domain" description="N-acetyltransferase" evidence="3">
    <location>
        <begin position="110"/>
        <end position="242"/>
    </location>
</feature>
<dbReference type="InterPro" id="IPR000182">
    <property type="entry name" value="GNAT_dom"/>
</dbReference>
<dbReference type="PANTHER" id="PTHR43877">
    <property type="entry name" value="AMINOALKYLPHOSPHONATE N-ACETYLTRANSFERASE-RELATED-RELATED"/>
    <property type="match status" value="1"/>
</dbReference>
<keyword evidence="1" id="KW-0808">Transferase</keyword>
<comment type="caution">
    <text evidence="4">The sequence shown here is derived from an EMBL/GenBank/DDBJ whole genome shotgun (WGS) entry which is preliminary data.</text>
</comment>
<keyword evidence="2" id="KW-0012">Acyltransferase</keyword>
<dbReference type="PANTHER" id="PTHR43877:SF2">
    <property type="entry name" value="AMINOALKYLPHOSPHONATE N-ACETYLTRANSFERASE-RELATED"/>
    <property type="match status" value="1"/>
</dbReference>
<sequence length="242" mass="27974">MEDKPYEHLAWDTSIFGYKVARITATNISPATITKLLAYLKENDYHLVYWSVKPENIFLKIFAEQAGGLLVDEKVTFATQLSPTLLSNRIITLPIESYTRTEPSAELLSLAFQSGTYSRFKRDSNFKDQEFEKLYTAWLKNSLNKESAREVFIYRQKEAIAGFISLTDKNKVGQIGLFAVAEQTRRMGIGSQLIAASLQRFYEWGYVQVLVSTQQKNRPAFNFYKKNGFLIQNTENIYHFWL</sequence>